<keyword evidence="1" id="KW-0812">Transmembrane</keyword>
<feature type="transmembrane region" description="Helical" evidence="1">
    <location>
        <begin position="90"/>
        <end position="112"/>
    </location>
</feature>
<keyword evidence="1" id="KW-1133">Transmembrane helix</keyword>
<reference evidence="2" key="1">
    <citation type="submission" date="2016-07" db="EMBL/GenBank/DDBJ databases">
        <title>New class B carbapenemase carried by novel plasmid in Pseudomonas putida enviromental strain in eastern Amazonia.</title>
        <authorList>
            <person name="Souza C.O."/>
            <person name="Lima K.V."/>
            <person name="Brasiliense D.M."/>
            <person name="Perez-Chaparro P.J."/>
            <person name="Mamizuka E.M."/>
            <person name="Lima M.O."/>
            <person name="Lima L.N."/>
            <person name="McCulloch J.A."/>
        </authorList>
    </citation>
    <scope>NUCLEOTIDE SEQUENCE [LARGE SCALE GENOMIC DNA]</scope>
    <source>
        <strain evidence="2">IEC33019</strain>
    </source>
</reference>
<dbReference type="AlphaFoldDB" id="A0A1B2F4K9"/>
<name>A0A1B2F4K9_PSEPU</name>
<dbReference type="EMBL" id="CP016634">
    <property type="protein sequence ID" value="ANY87208.1"/>
    <property type="molecule type" value="Genomic_DNA"/>
</dbReference>
<feature type="transmembrane region" description="Helical" evidence="1">
    <location>
        <begin position="26"/>
        <end position="44"/>
    </location>
</feature>
<organism evidence="2">
    <name type="scientific">Pseudomonas putida</name>
    <name type="common">Arthrobacter siderocapsulatus</name>
    <dbReference type="NCBI Taxonomy" id="303"/>
    <lineage>
        <taxon>Bacteria</taxon>
        <taxon>Pseudomonadati</taxon>
        <taxon>Pseudomonadota</taxon>
        <taxon>Gammaproteobacteria</taxon>
        <taxon>Pseudomonadales</taxon>
        <taxon>Pseudomonadaceae</taxon>
        <taxon>Pseudomonas</taxon>
    </lineage>
</organism>
<evidence type="ECO:0000256" key="1">
    <source>
        <dbReference type="SAM" id="Phobius"/>
    </source>
</evidence>
<accession>A0A1B2F4K9</accession>
<evidence type="ECO:0000313" key="2">
    <source>
        <dbReference type="EMBL" id="ANY87208.1"/>
    </source>
</evidence>
<protein>
    <submittedName>
        <fullName evidence="2">Uncharacterized protein</fullName>
    </submittedName>
</protein>
<gene>
    <name evidence="2" type="ORF">IEC33019_1644</name>
</gene>
<proteinExistence type="predicted"/>
<keyword evidence="1" id="KW-0472">Membrane</keyword>
<sequence>MPIDVAAMAEFLRQCWFLLLSLYQTIQSHGLVGCVVAFILAILLSKVGSWLTGRAERFTGTVQNGYGDQHHHPAIEGTAKSWARRLVGTLVQIAAGILFLVAMIATANVLLYGHS</sequence>